<comment type="similarity">
    <text evidence="1">Belongs to the EamA transporter family.</text>
</comment>
<feature type="transmembrane region" description="Helical" evidence="2">
    <location>
        <begin position="31"/>
        <end position="54"/>
    </location>
</feature>
<keyword evidence="5" id="KW-1185">Reference proteome</keyword>
<evidence type="ECO:0000256" key="1">
    <source>
        <dbReference type="ARBA" id="ARBA00007362"/>
    </source>
</evidence>
<feature type="transmembrane region" description="Helical" evidence="2">
    <location>
        <begin position="267"/>
        <end position="286"/>
    </location>
</feature>
<dbReference type="InterPro" id="IPR052756">
    <property type="entry name" value="Alkyne_AA_exporter"/>
</dbReference>
<feature type="transmembrane region" description="Helical" evidence="2">
    <location>
        <begin position="241"/>
        <end position="261"/>
    </location>
</feature>
<dbReference type="SUPFAM" id="SSF103481">
    <property type="entry name" value="Multidrug resistance efflux transporter EmrE"/>
    <property type="match status" value="2"/>
</dbReference>
<dbReference type="InterPro" id="IPR000620">
    <property type="entry name" value="EamA_dom"/>
</dbReference>
<dbReference type="RefSeq" id="WP_100043280.1">
    <property type="nucleotide sequence ID" value="NZ_LT630003.1"/>
</dbReference>
<feature type="transmembrane region" description="Helical" evidence="2">
    <location>
        <begin position="96"/>
        <end position="115"/>
    </location>
</feature>
<feature type="transmembrane region" description="Helical" evidence="2">
    <location>
        <begin position="66"/>
        <end position="84"/>
    </location>
</feature>
<dbReference type="Proteomes" id="UP000198970">
    <property type="component" value="Chromosome I"/>
</dbReference>
<organism evidence="4 5">
    <name type="scientific">Lacrimispora sphenoides JCM 1415</name>
    <dbReference type="NCBI Taxonomy" id="1297793"/>
    <lineage>
        <taxon>Bacteria</taxon>
        <taxon>Bacillati</taxon>
        <taxon>Bacillota</taxon>
        <taxon>Clostridia</taxon>
        <taxon>Lachnospirales</taxon>
        <taxon>Lachnospiraceae</taxon>
        <taxon>Lacrimispora</taxon>
    </lineage>
</organism>
<feature type="domain" description="EamA" evidence="3">
    <location>
        <begin position="10"/>
        <end position="138"/>
    </location>
</feature>
<dbReference type="Pfam" id="PF00892">
    <property type="entry name" value="EamA"/>
    <property type="match status" value="2"/>
</dbReference>
<accession>A0ABY1CFW8</accession>
<name>A0ABY1CFW8_9FIRM</name>
<feature type="domain" description="EamA" evidence="3">
    <location>
        <begin position="148"/>
        <end position="283"/>
    </location>
</feature>
<sequence length="310" mass="34338">MKWKESFHPYAAITIFFWSLAYVFTKLALQYFSPFSLGFLRYVVASLALIAVVVVTKMRLPQKRDVWWFMASGATGFFFYMIAFNKGQNMVTASTGSVVLATVPVITALLARFFYRERLLGFQWAAIGIQFIGVLVLTLMNGVFSINSGLFWLFLAALLVSIYNLLQRKLTKTYQALQSCAFSIFFGTLFLAIFLPSSVNEAVHAPGIQIFYVVTLGIGSSAIAYVSWSKAFAKAKQTSQVSNYMFLTPFLTSVFGFLMIHEVPDKATLTGGAIILSGILMFNFGGKINGSLFTKKRAGHSLIDKTSGAE</sequence>
<keyword evidence="2" id="KW-0812">Transmembrane</keyword>
<protein>
    <submittedName>
        <fullName evidence="4">EamA domain-containing membrane protein RarD</fullName>
    </submittedName>
</protein>
<evidence type="ECO:0000259" key="3">
    <source>
        <dbReference type="Pfam" id="PF00892"/>
    </source>
</evidence>
<evidence type="ECO:0000313" key="4">
    <source>
        <dbReference type="EMBL" id="SEU01298.1"/>
    </source>
</evidence>
<gene>
    <name evidence="4" type="ORF">SAMN02745906_3949</name>
</gene>
<feature type="transmembrane region" description="Helical" evidence="2">
    <location>
        <begin position="122"/>
        <end position="144"/>
    </location>
</feature>
<keyword evidence="2" id="KW-0472">Membrane</keyword>
<feature type="transmembrane region" description="Helical" evidence="2">
    <location>
        <begin position="173"/>
        <end position="195"/>
    </location>
</feature>
<feature type="transmembrane region" description="Helical" evidence="2">
    <location>
        <begin position="207"/>
        <end position="229"/>
    </location>
</feature>
<proteinExistence type="inferred from homology"/>
<feature type="transmembrane region" description="Helical" evidence="2">
    <location>
        <begin position="7"/>
        <end position="25"/>
    </location>
</feature>
<dbReference type="InterPro" id="IPR037185">
    <property type="entry name" value="EmrE-like"/>
</dbReference>
<keyword evidence="2" id="KW-1133">Transmembrane helix</keyword>
<reference evidence="4 5" key="1">
    <citation type="submission" date="2016-10" db="EMBL/GenBank/DDBJ databases">
        <authorList>
            <person name="Varghese N."/>
            <person name="Submissions S."/>
        </authorList>
    </citation>
    <scope>NUCLEOTIDE SEQUENCE [LARGE SCALE GENOMIC DNA]</scope>
    <source>
        <strain evidence="4 5">ATCC 19403</strain>
    </source>
</reference>
<dbReference type="PANTHER" id="PTHR12715:SF4">
    <property type="entry name" value="EAMA DOMAIN-CONTAINING PROTEIN"/>
    <property type="match status" value="1"/>
</dbReference>
<evidence type="ECO:0000313" key="5">
    <source>
        <dbReference type="Proteomes" id="UP000198970"/>
    </source>
</evidence>
<evidence type="ECO:0000256" key="2">
    <source>
        <dbReference type="SAM" id="Phobius"/>
    </source>
</evidence>
<dbReference type="PANTHER" id="PTHR12715">
    <property type="entry name" value="TRANSPORTER, DRUG/METABOLITE EXPORTER FAMILY"/>
    <property type="match status" value="1"/>
</dbReference>
<dbReference type="EMBL" id="LT630003">
    <property type="protein sequence ID" value="SEU01298.1"/>
    <property type="molecule type" value="Genomic_DNA"/>
</dbReference>
<feature type="transmembrane region" description="Helical" evidence="2">
    <location>
        <begin position="150"/>
        <end position="166"/>
    </location>
</feature>